<dbReference type="Proteomes" id="UP001321473">
    <property type="component" value="Unassembled WGS sequence"/>
</dbReference>
<evidence type="ECO:0000256" key="2">
    <source>
        <dbReference type="SAM" id="SignalP"/>
    </source>
</evidence>
<dbReference type="AlphaFoldDB" id="A0AAQ4EVG4"/>
<organism evidence="4 5">
    <name type="scientific">Amblyomma americanum</name>
    <name type="common">Lone star tick</name>
    <dbReference type="NCBI Taxonomy" id="6943"/>
    <lineage>
        <taxon>Eukaryota</taxon>
        <taxon>Metazoa</taxon>
        <taxon>Ecdysozoa</taxon>
        <taxon>Arthropoda</taxon>
        <taxon>Chelicerata</taxon>
        <taxon>Arachnida</taxon>
        <taxon>Acari</taxon>
        <taxon>Parasitiformes</taxon>
        <taxon>Ixodida</taxon>
        <taxon>Ixodoidea</taxon>
        <taxon>Ixodidae</taxon>
        <taxon>Amblyomminae</taxon>
        <taxon>Amblyomma</taxon>
    </lineage>
</organism>
<reference evidence="4 5" key="1">
    <citation type="journal article" date="2023" name="Arcadia Sci">
        <title>De novo assembly of a long-read Amblyomma americanum tick genome.</title>
        <authorList>
            <person name="Chou S."/>
            <person name="Poskanzer K.E."/>
            <person name="Rollins M."/>
            <person name="Thuy-Boun P.S."/>
        </authorList>
    </citation>
    <scope>NUCLEOTIDE SEQUENCE [LARGE SCALE GENOMIC DNA]</scope>
    <source>
        <strain evidence="4">F_SG_1</strain>
        <tissue evidence="4">Salivary glands</tissue>
    </source>
</reference>
<feature type="signal peptide" evidence="2">
    <location>
        <begin position="1"/>
        <end position="26"/>
    </location>
</feature>
<evidence type="ECO:0000313" key="4">
    <source>
        <dbReference type="EMBL" id="KAK8778578.1"/>
    </source>
</evidence>
<protein>
    <recommendedName>
        <fullName evidence="3">Ig-like domain-containing protein</fullName>
    </recommendedName>
</protein>
<keyword evidence="1" id="KW-0472">Membrane</keyword>
<gene>
    <name evidence="4" type="ORF">V5799_020084</name>
</gene>
<dbReference type="InterPro" id="IPR007110">
    <property type="entry name" value="Ig-like_dom"/>
</dbReference>
<evidence type="ECO:0000313" key="5">
    <source>
        <dbReference type="Proteomes" id="UP001321473"/>
    </source>
</evidence>
<evidence type="ECO:0000259" key="3">
    <source>
        <dbReference type="PROSITE" id="PS50835"/>
    </source>
</evidence>
<evidence type="ECO:0000256" key="1">
    <source>
        <dbReference type="SAM" id="Phobius"/>
    </source>
</evidence>
<feature type="chain" id="PRO_5042858983" description="Ig-like domain-containing protein" evidence="2">
    <location>
        <begin position="27"/>
        <end position="341"/>
    </location>
</feature>
<feature type="domain" description="Ig-like" evidence="3">
    <location>
        <begin position="41"/>
        <end position="139"/>
    </location>
</feature>
<keyword evidence="5" id="KW-1185">Reference proteome</keyword>
<dbReference type="PROSITE" id="PS50835">
    <property type="entry name" value="IG_LIKE"/>
    <property type="match status" value="1"/>
</dbReference>
<comment type="caution">
    <text evidence="4">The sequence shown here is derived from an EMBL/GenBank/DDBJ whole genome shotgun (WGS) entry which is preliminary data.</text>
</comment>
<sequence length="341" mass="37344">MESSSHRMRPFAAVFVAASLWSAASGDEPREWYQGDISRVPDYHLFPRQPLNAVGKTLLFACSAATRDAVRFRWRVEHPASANVSLSSRSRSIYLERGRGFYVRDSLLRLSSDSAHDGVVHCKILEPENGAEQTHMRANYSVLAELGVESCSRHTFCHRDRASCALDESRGLVCRCLEAFPRRDPYHGVCYAGSRLGDACVFDHECATNDSWCQDEVCACRPSFVRAAGHCLPTARLGEPCAQARCPGRHAHCVGGVCLCDAGFRDVDGVCVSEAAAVAEPRTAHAGERAITALRVDSSAWAMLVAFCFLLGLVALYHTLIDKRHRKVVATSAALGVTESR</sequence>
<accession>A0AAQ4EVG4</accession>
<feature type="transmembrane region" description="Helical" evidence="1">
    <location>
        <begin position="299"/>
        <end position="317"/>
    </location>
</feature>
<dbReference type="EMBL" id="JARKHS020010602">
    <property type="protein sequence ID" value="KAK8778578.1"/>
    <property type="molecule type" value="Genomic_DNA"/>
</dbReference>
<keyword evidence="2" id="KW-0732">Signal</keyword>
<dbReference type="Pfam" id="PF01683">
    <property type="entry name" value="EB"/>
    <property type="match status" value="1"/>
</dbReference>
<proteinExistence type="predicted"/>
<name>A0AAQ4EVG4_AMBAM</name>
<keyword evidence="1" id="KW-1133">Transmembrane helix</keyword>
<dbReference type="InterPro" id="IPR006149">
    <property type="entry name" value="EB_dom"/>
</dbReference>
<keyword evidence="1" id="KW-0812">Transmembrane</keyword>